<protein>
    <recommendedName>
        <fullName evidence="3">DUF2536 domain-containing protein</fullName>
    </recommendedName>
</protein>
<reference evidence="1 2" key="1">
    <citation type="submission" date="2016-01" db="EMBL/GenBank/DDBJ databases">
        <title>Draft Genome Sequences of Seven Thermophilic Sporeformers Isolated from Foods.</title>
        <authorList>
            <person name="Berendsen E.M."/>
            <person name="Wells-Bennik M.H."/>
            <person name="Krawcyk A.O."/>
            <person name="De Jong A."/>
            <person name="Holsappel S."/>
            <person name="Eijlander R.T."/>
            <person name="Kuipers O.P."/>
        </authorList>
    </citation>
    <scope>NUCLEOTIDE SEQUENCE [LARGE SCALE GENOMIC DNA]</scope>
    <source>
        <strain evidence="1 2">B4110</strain>
    </source>
</reference>
<dbReference type="EMBL" id="LQYW01000005">
    <property type="protein sequence ID" value="KYD32891.1"/>
    <property type="molecule type" value="Genomic_DNA"/>
</dbReference>
<sequence length="70" mass="8267">MDMNISLDLIEDKIEFFEADDLQTLEKKINEQIEHNKALLLHVHHVSHQMHIAENGKRFYSAVVHFKAKK</sequence>
<dbReference type="AlphaFoldDB" id="A0A150N850"/>
<dbReference type="InterPro" id="IPR019686">
    <property type="entry name" value="DUF2536"/>
</dbReference>
<evidence type="ECO:0000313" key="1">
    <source>
        <dbReference type="EMBL" id="KYD32891.1"/>
    </source>
</evidence>
<evidence type="ECO:0008006" key="3">
    <source>
        <dbReference type="Google" id="ProtNLM"/>
    </source>
</evidence>
<evidence type="ECO:0000313" key="2">
    <source>
        <dbReference type="Proteomes" id="UP000075324"/>
    </source>
</evidence>
<proteinExistence type="predicted"/>
<dbReference type="PATRIC" id="fig|153151.4.peg.2947"/>
<dbReference type="Pfam" id="PF10750">
    <property type="entry name" value="DUF2536"/>
    <property type="match status" value="1"/>
</dbReference>
<dbReference type="Proteomes" id="UP000075324">
    <property type="component" value="Unassembled WGS sequence"/>
</dbReference>
<comment type="caution">
    <text evidence="1">The sequence shown here is derived from an EMBL/GenBank/DDBJ whole genome shotgun (WGS) entry which is preliminary data.</text>
</comment>
<name>A0A150N850_9BACL</name>
<organism evidence="1 2">
    <name type="scientific">Parageobacillus toebii</name>
    <dbReference type="NCBI Taxonomy" id="153151"/>
    <lineage>
        <taxon>Bacteria</taxon>
        <taxon>Bacillati</taxon>
        <taxon>Bacillota</taxon>
        <taxon>Bacilli</taxon>
        <taxon>Bacillales</taxon>
        <taxon>Anoxybacillaceae</taxon>
        <taxon>Parageobacillus</taxon>
    </lineage>
</organism>
<gene>
    <name evidence="1" type="ORF">B4110_2696</name>
</gene>
<accession>A0A150N850</accession>